<dbReference type="InterPro" id="IPR003208">
    <property type="entry name" value="Dehydtase/Dehydtase_re"/>
</dbReference>
<accession>A0A380NMK5</accession>
<sequence length="125" mass="13994">MELVITAKPTIMIYYHQGIGPEQFQDVLYGIEEEGIPYTLEERAISSEVLTMADEASHVSALSVGLGCTAETLVLSYKNLPPEQFMYRLQHYKKEKQAMRALGANAARLVKGNPFKSDPRLEVAF</sequence>
<organism evidence="1 2">
    <name type="scientific">Veillonella criceti</name>
    <dbReference type="NCBI Taxonomy" id="103891"/>
    <lineage>
        <taxon>Bacteria</taxon>
        <taxon>Bacillati</taxon>
        <taxon>Bacillota</taxon>
        <taxon>Negativicutes</taxon>
        <taxon>Veillonellales</taxon>
        <taxon>Veillonellaceae</taxon>
        <taxon>Veillonella</taxon>
    </lineage>
</organism>
<keyword evidence="2" id="KW-1185">Reference proteome</keyword>
<dbReference type="SUPFAM" id="SSF52968">
    <property type="entry name" value="B12-dependent dehydatase associated subunit"/>
    <property type="match status" value="1"/>
</dbReference>
<dbReference type="Proteomes" id="UP000255367">
    <property type="component" value="Unassembled WGS sequence"/>
</dbReference>
<dbReference type="RefSeq" id="WP_115310706.1">
    <property type="nucleotide sequence ID" value="NZ_UHIO01000001.1"/>
</dbReference>
<dbReference type="OrthoDB" id="308037at2"/>
<evidence type="ECO:0008006" key="3">
    <source>
        <dbReference type="Google" id="ProtNLM"/>
    </source>
</evidence>
<evidence type="ECO:0000313" key="1">
    <source>
        <dbReference type="EMBL" id="SUP44288.1"/>
    </source>
</evidence>
<dbReference type="EMBL" id="UHIO01000001">
    <property type="protein sequence ID" value="SUP44288.1"/>
    <property type="molecule type" value="Genomic_DNA"/>
</dbReference>
<dbReference type="AlphaFoldDB" id="A0A380NMK5"/>
<dbReference type="PIRSF" id="PIRSF011503">
    <property type="entry name" value="DdrB_PduH"/>
    <property type="match status" value="1"/>
</dbReference>
<dbReference type="Gene3D" id="3.40.50.10150">
    <property type="entry name" value="B12-dependent dehydatase associated subunit"/>
    <property type="match status" value="1"/>
</dbReference>
<proteinExistence type="predicted"/>
<dbReference type="InterPro" id="IPR010254">
    <property type="entry name" value="B12-dep_deHydtase_bsu"/>
</dbReference>
<dbReference type="Pfam" id="PF02288">
    <property type="entry name" value="Dehydratase_MU"/>
    <property type="match status" value="1"/>
</dbReference>
<gene>
    <name evidence="1" type="ORF">NCTC12020_01591</name>
</gene>
<name>A0A380NMK5_9FIRM</name>
<dbReference type="InterPro" id="IPR009192">
    <property type="entry name" value="Diol/glycerol_deHydtase_re_ssu"/>
</dbReference>
<reference evidence="1 2" key="1">
    <citation type="submission" date="2018-06" db="EMBL/GenBank/DDBJ databases">
        <authorList>
            <consortium name="Pathogen Informatics"/>
            <person name="Doyle S."/>
        </authorList>
    </citation>
    <scope>NUCLEOTIDE SEQUENCE [LARGE SCALE GENOMIC DNA]</scope>
    <source>
        <strain evidence="1 2">NCTC12020</strain>
    </source>
</reference>
<protein>
    <recommendedName>
        <fullName evidence="3">Propanediol dehydratase medium subunit</fullName>
    </recommendedName>
</protein>
<evidence type="ECO:0000313" key="2">
    <source>
        <dbReference type="Proteomes" id="UP000255367"/>
    </source>
</evidence>